<comment type="caution">
    <text evidence="3">The sequence shown here is derived from an EMBL/GenBank/DDBJ whole genome shotgun (WGS) entry which is preliminary data.</text>
</comment>
<name>A0ABW4L573_9MICO</name>
<dbReference type="EMBL" id="JBHUEE010000003">
    <property type="protein sequence ID" value="MFD1717790.1"/>
    <property type="molecule type" value="Genomic_DNA"/>
</dbReference>
<dbReference type="InterPro" id="IPR016084">
    <property type="entry name" value="Haem_Oase-like_multi-hlx"/>
</dbReference>
<dbReference type="Gene3D" id="1.20.910.10">
    <property type="entry name" value="Heme oxygenase-like"/>
    <property type="match status" value="1"/>
</dbReference>
<evidence type="ECO:0000313" key="4">
    <source>
        <dbReference type="Proteomes" id="UP001597277"/>
    </source>
</evidence>
<gene>
    <name evidence="3" type="ORF">ACFSE6_08090</name>
</gene>
<sequence>MTTPATETVSAGAGRTFTDEAWERAAAIRAAVDELPFLRELEAGTLPHEVFTGYLAQDALYLAEYGRSLAACAVQAPRPDHLLFWSTSAARTVEVERVLHGAHVADLTAAEPSPTTTAYTSYVLALASSGSYPVLVAAVLPCFWIYDDVGTRLKERIGDLSAHPYADWIGTYGDPDFAASTAQARAIVDEVAAQSDPGTVARMHESFRRGVQFEWMFWDAAYRREAWPV</sequence>
<protein>
    <submittedName>
        <fullName evidence="3">TenA family protein</fullName>
    </submittedName>
</protein>
<dbReference type="SUPFAM" id="SSF48613">
    <property type="entry name" value="Heme oxygenase-like"/>
    <property type="match status" value="1"/>
</dbReference>
<evidence type="ECO:0000256" key="1">
    <source>
        <dbReference type="ARBA" id="ARBA00004948"/>
    </source>
</evidence>
<evidence type="ECO:0000313" key="3">
    <source>
        <dbReference type="EMBL" id="MFD1717790.1"/>
    </source>
</evidence>
<keyword evidence="4" id="KW-1185">Reference proteome</keyword>
<dbReference type="InterPro" id="IPR004305">
    <property type="entry name" value="Thiaminase-2/PQQC"/>
</dbReference>
<comment type="pathway">
    <text evidence="1">Cofactor biosynthesis; thiamine diphosphate biosynthesis.</text>
</comment>
<dbReference type="PANTHER" id="PTHR43198:SF2">
    <property type="entry name" value="SI:CH1073-67J19.1-RELATED"/>
    <property type="match status" value="1"/>
</dbReference>
<dbReference type="CDD" id="cd19365">
    <property type="entry name" value="TenA_C-like"/>
    <property type="match status" value="1"/>
</dbReference>
<dbReference type="PANTHER" id="PTHR43198">
    <property type="entry name" value="BIFUNCTIONAL TH2 PROTEIN"/>
    <property type="match status" value="1"/>
</dbReference>
<evidence type="ECO:0000259" key="2">
    <source>
        <dbReference type="Pfam" id="PF03070"/>
    </source>
</evidence>
<accession>A0ABW4L573</accession>
<dbReference type="Pfam" id="PF03070">
    <property type="entry name" value="TENA_THI-4"/>
    <property type="match status" value="1"/>
</dbReference>
<reference evidence="4" key="1">
    <citation type="journal article" date="2019" name="Int. J. Syst. Evol. Microbiol.">
        <title>The Global Catalogue of Microorganisms (GCM) 10K type strain sequencing project: providing services to taxonomists for standard genome sequencing and annotation.</title>
        <authorList>
            <consortium name="The Broad Institute Genomics Platform"/>
            <consortium name="The Broad Institute Genome Sequencing Center for Infectious Disease"/>
            <person name="Wu L."/>
            <person name="Ma J."/>
        </authorList>
    </citation>
    <scope>NUCLEOTIDE SEQUENCE [LARGE SCALE GENOMIC DNA]</scope>
    <source>
        <strain evidence="4">JCM 17130</strain>
    </source>
</reference>
<dbReference type="Proteomes" id="UP001597277">
    <property type="component" value="Unassembled WGS sequence"/>
</dbReference>
<dbReference type="InterPro" id="IPR050967">
    <property type="entry name" value="Thiamine_Salvage_TenA"/>
</dbReference>
<dbReference type="RefSeq" id="WP_388004778.1">
    <property type="nucleotide sequence ID" value="NZ_JBHUEE010000003.1"/>
</dbReference>
<proteinExistence type="predicted"/>
<feature type="domain" description="Thiaminase-2/PQQC" evidence="2">
    <location>
        <begin position="36"/>
        <end position="223"/>
    </location>
</feature>
<organism evidence="3 4">
    <name type="scientific">Georgenia deserti</name>
    <dbReference type="NCBI Taxonomy" id="2093781"/>
    <lineage>
        <taxon>Bacteria</taxon>
        <taxon>Bacillati</taxon>
        <taxon>Actinomycetota</taxon>
        <taxon>Actinomycetes</taxon>
        <taxon>Micrococcales</taxon>
        <taxon>Bogoriellaceae</taxon>
        <taxon>Georgenia</taxon>
    </lineage>
</organism>